<gene>
    <name evidence="6" type="ORF">Kalk_06600</name>
</gene>
<protein>
    <recommendedName>
        <fullName evidence="8">Quercetin 2,3-dioxygenase</fullName>
    </recommendedName>
</protein>
<dbReference type="Pfam" id="PF02678">
    <property type="entry name" value="Pirin"/>
    <property type="match status" value="1"/>
</dbReference>
<feature type="binding site" evidence="2">
    <location>
        <position position="63"/>
    </location>
    <ligand>
        <name>Fe cation</name>
        <dbReference type="ChEBI" id="CHEBI:24875"/>
    </ligand>
</feature>
<sequence>MTINTDTVKILHRIVARPASDGAGVKIKRVTPSGDYAVMDPFLMLDEIRSEDGNDYAAGFPSHPHRGFETITYMRQGQLEHQDHMGNRGIISSGGAQWMTAGRGVIHSEMPLQKDGAFHGFQLWLNLPAAEKMRAAEYHNLEPDDIPIVQQGQHRIHVLGGSLNLGAEQIQGAIQDRTTLPQLWDVELNDAVPLTFSLKPELTTLLFLYEGSMRIGNETLSGQQLVSIQHEGQVTLSTQGQAKILVLAGKPLKEPIVQYGPFVMNTREQINDAIQAYQAGTLTA</sequence>
<evidence type="ECO:0000313" key="6">
    <source>
        <dbReference type="EMBL" id="AUM12098.1"/>
    </source>
</evidence>
<dbReference type="RefSeq" id="WP_101893434.1">
    <property type="nucleotide sequence ID" value="NZ_CP022684.1"/>
</dbReference>
<dbReference type="PIRSF" id="PIRSF006232">
    <property type="entry name" value="Pirin"/>
    <property type="match status" value="1"/>
</dbReference>
<dbReference type="Pfam" id="PF05726">
    <property type="entry name" value="Pirin_C"/>
    <property type="match status" value="1"/>
</dbReference>
<dbReference type="KEGG" id="kak:Kalk_06600"/>
<feature type="binding site" evidence="2">
    <location>
        <position position="65"/>
    </location>
    <ligand>
        <name>Fe cation</name>
        <dbReference type="ChEBI" id="CHEBI:24875"/>
    </ligand>
</feature>
<dbReference type="GO" id="GO:0046872">
    <property type="term" value="F:metal ion binding"/>
    <property type="evidence" value="ECO:0007669"/>
    <property type="project" value="UniProtKB-KW"/>
</dbReference>
<dbReference type="Gene3D" id="2.60.120.10">
    <property type="entry name" value="Jelly Rolls"/>
    <property type="match status" value="2"/>
</dbReference>
<accession>A0A2K9LIB7</accession>
<evidence type="ECO:0000256" key="2">
    <source>
        <dbReference type="PIRSR" id="PIRSR006232-1"/>
    </source>
</evidence>
<dbReference type="InterPro" id="IPR014710">
    <property type="entry name" value="RmlC-like_jellyroll"/>
</dbReference>
<reference evidence="7" key="1">
    <citation type="submission" date="2017-08" db="EMBL/GenBank/DDBJ databases">
        <title>Direct submision.</title>
        <authorList>
            <person name="Kim S.-J."/>
            <person name="Rhee S.-K."/>
        </authorList>
    </citation>
    <scope>NUCLEOTIDE SEQUENCE [LARGE SCALE GENOMIC DNA]</scope>
    <source>
        <strain evidence="7">GI5</strain>
    </source>
</reference>
<dbReference type="OrthoDB" id="9780903at2"/>
<dbReference type="InterPro" id="IPR003829">
    <property type="entry name" value="Pirin_N_dom"/>
</dbReference>
<proteinExistence type="inferred from homology"/>
<dbReference type="InterPro" id="IPR011051">
    <property type="entry name" value="RmlC_Cupin_sf"/>
</dbReference>
<keyword evidence="7" id="KW-1185">Reference proteome</keyword>
<evidence type="ECO:0000259" key="5">
    <source>
        <dbReference type="Pfam" id="PF05726"/>
    </source>
</evidence>
<keyword evidence="2" id="KW-0479">Metal-binding</keyword>
<comment type="similarity">
    <text evidence="1 3">Belongs to the pirin family.</text>
</comment>
<dbReference type="EMBL" id="CP022684">
    <property type="protein sequence ID" value="AUM12098.1"/>
    <property type="molecule type" value="Genomic_DNA"/>
</dbReference>
<dbReference type="Proteomes" id="UP000235116">
    <property type="component" value="Chromosome"/>
</dbReference>
<keyword evidence="2" id="KW-0408">Iron</keyword>
<feature type="domain" description="Pirin C-terminal" evidence="5">
    <location>
        <begin position="184"/>
        <end position="282"/>
    </location>
</feature>
<evidence type="ECO:0000256" key="1">
    <source>
        <dbReference type="ARBA" id="ARBA00008416"/>
    </source>
</evidence>
<dbReference type="InterPro" id="IPR008778">
    <property type="entry name" value="Pirin_C_dom"/>
</dbReference>
<feature type="domain" description="Pirin N-terminal" evidence="4">
    <location>
        <begin position="27"/>
        <end position="125"/>
    </location>
</feature>
<evidence type="ECO:0000259" key="4">
    <source>
        <dbReference type="Pfam" id="PF02678"/>
    </source>
</evidence>
<comment type="cofactor">
    <cofactor evidence="2">
        <name>Fe cation</name>
        <dbReference type="ChEBI" id="CHEBI:24875"/>
    </cofactor>
    <text evidence="2">Binds 1 Fe cation per subunit.</text>
</comment>
<feature type="binding site" evidence="2">
    <location>
        <position position="109"/>
    </location>
    <ligand>
        <name>Fe cation</name>
        <dbReference type="ChEBI" id="CHEBI:24875"/>
    </ligand>
</feature>
<feature type="binding site" evidence="2">
    <location>
        <position position="107"/>
    </location>
    <ligand>
        <name>Fe cation</name>
        <dbReference type="ChEBI" id="CHEBI:24875"/>
    </ligand>
</feature>
<evidence type="ECO:0000256" key="3">
    <source>
        <dbReference type="RuleBase" id="RU003457"/>
    </source>
</evidence>
<dbReference type="CDD" id="cd02909">
    <property type="entry name" value="cupin_pirin_N"/>
    <property type="match status" value="1"/>
</dbReference>
<dbReference type="InterPro" id="IPR012093">
    <property type="entry name" value="Pirin"/>
</dbReference>
<evidence type="ECO:0000313" key="7">
    <source>
        <dbReference type="Proteomes" id="UP000235116"/>
    </source>
</evidence>
<dbReference type="PANTHER" id="PTHR13903:SF8">
    <property type="entry name" value="PIRIN"/>
    <property type="match status" value="1"/>
</dbReference>
<evidence type="ECO:0008006" key="8">
    <source>
        <dbReference type="Google" id="ProtNLM"/>
    </source>
</evidence>
<dbReference type="PANTHER" id="PTHR13903">
    <property type="entry name" value="PIRIN-RELATED"/>
    <property type="match status" value="1"/>
</dbReference>
<dbReference type="SUPFAM" id="SSF51182">
    <property type="entry name" value="RmlC-like cupins"/>
    <property type="match status" value="1"/>
</dbReference>
<organism evidence="6 7">
    <name type="scientific">Ketobacter alkanivorans</name>
    <dbReference type="NCBI Taxonomy" id="1917421"/>
    <lineage>
        <taxon>Bacteria</taxon>
        <taxon>Pseudomonadati</taxon>
        <taxon>Pseudomonadota</taxon>
        <taxon>Gammaproteobacteria</taxon>
        <taxon>Pseudomonadales</taxon>
        <taxon>Ketobacteraceae</taxon>
        <taxon>Ketobacter</taxon>
    </lineage>
</organism>
<name>A0A2K9LIB7_9GAMM</name>
<dbReference type="AlphaFoldDB" id="A0A2K9LIB7"/>